<feature type="compositionally biased region" description="Low complexity" evidence="7">
    <location>
        <begin position="1"/>
        <end position="10"/>
    </location>
</feature>
<keyword evidence="2" id="KW-1003">Cell membrane</keyword>
<organism evidence="10 11">
    <name type="scientific">Aphanomyces euteiches</name>
    <dbReference type="NCBI Taxonomy" id="100861"/>
    <lineage>
        <taxon>Eukaryota</taxon>
        <taxon>Sar</taxon>
        <taxon>Stramenopiles</taxon>
        <taxon>Oomycota</taxon>
        <taxon>Saprolegniomycetes</taxon>
        <taxon>Saprolegniales</taxon>
        <taxon>Verrucalvaceae</taxon>
        <taxon>Aphanomyces</taxon>
    </lineage>
</organism>
<dbReference type="SUPFAM" id="SSF47473">
    <property type="entry name" value="EF-hand"/>
    <property type="match status" value="1"/>
</dbReference>
<evidence type="ECO:0000256" key="7">
    <source>
        <dbReference type="SAM" id="MobiDB-lite"/>
    </source>
</evidence>
<feature type="transmembrane region" description="Helical" evidence="8">
    <location>
        <begin position="136"/>
        <end position="156"/>
    </location>
</feature>
<dbReference type="SMART" id="SM00054">
    <property type="entry name" value="EFh"/>
    <property type="match status" value="2"/>
</dbReference>
<dbReference type="InterPro" id="IPR011992">
    <property type="entry name" value="EF-hand-dom_pair"/>
</dbReference>
<dbReference type="Gene3D" id="1.10.238.10">
    <property type="entry name" value="EF-hand"/>
    <property type="match status" value="1"/>
</dbReference>
<feature type="transmembrane region" description="Helical" evidence="8">
    <location>
        <begin position="295"/>
        <end position="317"/>
    </location>
</feature>
<dbReference type="InterPro" id="IPR002048">
    <property type="entry name" value="EF_hand_dom"/>
</dbReference>
<feature type="domain" description="EF-hand" evidence="9">
    <location>
        <begin position="968"/>
        <end position="1003"/>
    </location>
</feature>
<evidence type="ECO:0000313" key="11">
    <source>
        <dbReference type="Proteomes" id="UP000481153"/>
    </source>
</evidence>
<feature type="region of interest" description="Disordered" evidence="7">
    <location>
        <begin position="1031"/>
        <end position="1057"/>
    </location>
</feature>
<keyword evidence="6 8" id="KW-0472">Membrane</keyword>
<dbReference type="Proteomes" id="UP000481153">
    <property type="component" value="Unassembled WGS sequence"/>
</dbReference>
<feature type="transmembrane region" description="Helical" evidence="8">
    <location>
        <begin position="640"/>
        <end position="657"/>
    </location>
</feature>
<evidence type="ECO:0000256" key="6">
    <source>
        <dbReference type="ARBA" id="ARBA00023136"/>
    </source>
</evidence>
<evidence type="ECO:0000259" key="9">
    <source>
        <dbReference type="PROSITE" id="PS50222"/>
    </source>
</evidence>
<evidence type="ECO:0000256" key="3">
    <source>
        <dbReference type="ARBA" id="ARBA00022692"/>
    </source>
</evidence>
<feature type="transmembrane region" description="Helical" evidence="8">
    <location>
        <begin position="168"/>
        <end position="189"/>
    </location>
</feature>
<comment type="caution">
    <text evidence="10">The sequence shown here is derived from an EMBL/GenBank/DDBJ whole genome shotgun (WGS) entry which is preliminary data.</text>
</comment>
<dbReference type="PANTHER" id="PTHR30509">
    <property type="entry name" value="P-HYDROXYBENZOIC ACID EFFLUX PUMP SUBUNIT-RELATED"/>
    <property type="match status" value="1"/>
</dbReference>
<feature type="transmembrane region" description="Helical" evidence="8">
    <location>
        <begin position="706"/>
        <end position="732"/>
    </location>
</feature>
<dbReference type="Pfam" id="PF13499">
    <property type="entry name" value="EF-hand_7"/>
    <property type="match status" value="1"/>
</dbReference>
<keyword evidence="11" id="KW-1185">Reference proteome</keyword>
<dbReference type="VEuPathDB" id="FungiDB:AeMF1_016460"/>
<evidence type="ECO:0000256" key="8">
    <source>
        <dbReference type="SAM" id="Phobius"/>
    </source>
</evidence>
<dbReference type="InterPro" id="IPR018247">
    <property type="entry name" value="EF_Hand_1_Ca_BS"/>
</dbReference>
<feature type="transmembrane region" description="Helical" evidence="8">
    <location>
        <begin position="575"/>
        <end position="602"/>
    </location>
</feature>
<dbReference type="PROSITE" id="PS00018">
    <property type="entry name" value="EF_HAND_1"/>
    <property type="match status" value="2"/>
</dbReference>
<accession>A0A6G0XE89</accession>
<keyword evidence="5 8" id="KW-1133">Transmembrane helix</keyword>
<evidence type="ECO:0000256" key="4">
    <source>
        <dbReference type="ARBA" id="ARBA00022837"/>
    </source>
</evidence>
<sequence>MQSPRRSPSSAPYAVVSTPQTPEVAMEPPILVHRASRVSGAVGSLRSLSLAPPRDSARARVSSLVSNKGGEGKMKINMGKERSLGTDVRFRPDFKFNMELALRTAVGVVLASLVMTKNHKNSAEASANGHQKQWYFFPDWYILGGLSYVATATVFGCGKNIGSTIREIYQQISGVGMAFLYNFIIFSVFQPQVFNTAAELRNATVNGTLLHITHAFSGSGYYVHQHDFYTILPFIMLFTLTTLILPLETNTKKYMLGNNLYFALTLVSPNDFTNPAVLKAAGDDFYKTHNILRNLAVYMMLGVMGACIAQLMLWLPYPIFAIRKLQEQTLTCADTIQELLNIIVDTYCFKNKDVEHMNFLKLKLKRKFDLAIAKHATMTALLGDVWWEQVVGLHIPLQFRFSAMKPFVDLFGSQIENLRAMNQAILLERYENLHDLFMKELQKEVYVVQLQATRLLDEVSADVHRGTTEMALKGMAPLEKHMEKLLTRFQSTQTRIYKRHKPTAKQVEGNIPLNLFLFSLQSYCSTLLEFQDTFNSKTHRTGKRMSKFLLGSLKAFVDKSKYPSDKIEMAFKVSFAILAACFFSVYTFGYSSTTAGAVAYVMGNHIGGSFSVTANRVGGVIAGSIIPSICLFYICSYACYSNLLVAISTYTILFVWVTMSMYIKWKGGFESYAGLISAFTATQVLLKGCDGCEKGSVAPISSYANLAQMSLGIVLFIIVEMVIHPQSALALLRANVQKQMKMYQQCYKALVEDTLARNGVVDVEDTSAVDEIKDIVKKKLPAALVEQAALLKEAAFEPLLWKPPFSQQKYEAVLDCCQRLLNNTLVLYKLTEWYKARRELKELRESLSATKDDKKTVPGAAALAAASDDKTKGDIVTVTTTAAAPEPEPWGFSIAEASRAIHDSFDTMHDLFGLNFTYADGDQTALFMQMKEAFRLADKDCSGEIDADEVKTMLEMIFAQSGAVKVDAIDTYVAEFMRIVDADGSGKVSLEEFIQALEHGLQLQVEVFQHRSKKVAPTTLLTTIQEDVSRNSTQNNDDAHQQSQQQQPSNGAPGVQRLSSQGLLDEAMTRAHDMLNVDSFSLPEIAQAMRTHYATWLLDTTRYESASMEELLLLNCLISGISGFARNLALLEEMSVQQ</sequence>
<dbReference type="AlphaFoldDB" id="A0A6G0XE89"/>
<feature type="domain" description="EF-hand" evidence="9">
    <location>
        <begin position="925"/>
        <end position="960"/>
    </location>
</feature>
<dbReference type="EMBL" id="VJMJ01000074">
    <property type="protein sequence ID" value="KAF0738441.1"/>
    <property type="molecule type" value="Genomic_DNA"/>
</dbReference>
<feature type="transmembrane region" description="Helical" evidence="8">
    <location>
        <begin position="614"/>
        <end position="634"/>
    </location>
</feature>
<dbReference type="GO" id="GO:0005509">
    <property type="term" value="F:calcium ion binding"/>
    <property type="evidence" value="ECO:0007669"/>
    <property type="project" value="InterPro"/>
</dbReference>
<dbReference type="PROSITE" id="PS50222">
    <property type="entry name" value="EF_HAND_2"/>
    <property type="match status" value="2"/>
</dbReference>
<feature type="compositionally biased region" description="Low complexity" evidence="7">
    <location>
        <begin position="1041"/>
        <end position="1054"/>
    </location>
</feature>
<proteinExistence type="predicted"/>
<evidence type="ECO:0000256" key="2">
    <source>
        <dbReference type="ARBA" id="ARBA00022475"/>
    </source>
</evidence>
<feature type="transmembrane region" description="Helical" evidence="8">
    <location>
        <begin position="100"/>
        <end position="116"/>
    </location>
</feature>
<name>A0A6G0XE89_9STRA</name>
<dbReference type="PANTHER" id="PTHR30509:SF9">
    <property type="entry name" value="MULTIDRUG RESISTANCE PROTEIN MDTO"/>
    <property type="match status" value="1"/>
</dbReference>
<protein>
    <recommendedName>
        <fullName evidence="9">EF-hand domain-containing protein</fullName>
    </recommendedName>
</protein>
<keyword evidence="3 8" id="KW-0812">Transmembrane</keyword>
<dbReference type="CDD" id="cd00051">
    <property type="entry name" value="EFh"/>
    <property type="match status" value="1"/>
</dbReference>
<keyword evidence="4" id="KW-0106">Calcium</keyword>
<gene>
    <name evidence="10" type="ORF">Ae201684_005672</name>
</gene>
<evidence type="ECO:0000256" key="1">
    <source>
        <dbReference type="ARBA" id="ARBA00004651"/>
    </source>
</evidence>
<reference evidence="10 11" key="1">
    <citation type="submission" date="2019-07" db="EMBL/GenBank/DDBJ databases">
        <title>Genomics analysis of Aphanomyces spp. identifies a new class of oomycete effector associated with host adaptation.</title>
        <authorList>
            <person name="Gaulin E."/>
        </authorList>
    </citation>
    <scope>NUCLEOTIDE SEQUENCE [LARGE SCALE GENOMIC DNA]</scope>
    <source>
        <strain evidence="10 11">ATCC 201684</strain>
    </source>
</reference>
<evidence type="ECO:0000313" key="10">
    <source>
        <dbReference type="EMBL" id="KAF0738441.1"/>
    </source>
</evidence>
<evidence type="ECO:0000256" key="5">
    <source>
        <dbReference type="ARBA" id="ARBA00022989"/>
    </source>
</evidence>
<feature type="region of interest" description="Disordered" evidence="7">
    <location>
        <begin position="1"/>
        <end position="20"/>
    </location>
</feature>
<feature type="transmembrane region" description="Helical" evidence="8">
    <location>
        <begin position="228"/>
        <end position="247"/>
    </location>
</feature>
<comment type="subcellular location">
    <subcellularLocation>
        <location evidence="1">Cell membrane</location>
        <topology evidence="1">Multi-pass membrane protein</topology>
    </subcellularLocation>
</comment>
<dbReference type="GO" id="GO:0005886">
    <property type="term" value="C:plasma membrane"/>
    <property type="evidence" value="ECO:0007669"/>
    <property type="project" value="UniProtKB-SubCell"/>
</dbReference>